<evidence type="ECO:0000256" key="2">
    <source>
        <dbReference type="ARBA" id="ARBA00008000"/>
    </source>
</evidence>
<dbReference type="InterPro" id="IPR006094">
    <property type="entry name" value="Oxid_FAD_bind_N"/>
</dbReference>
<dbReference type="Gene3D" id="3.30.43.10">
    <property type="entry name" value="Uridine Diphospho-n-acetylenolpyruvylglucosamine Reductase, domain 2"/>
    <property type="match status" value="1"/>
</dbReference>
<dbReference type="OMA" id="YNEDWMR"/>
<dbReference type="eggNOG" id="KOG1232">
    <property type="taxonomic scope" value="Eukaryota"/>
</dbReference>
<dbReference type="InterPro" id="IPR016169">
    <property type="entry name" value="FAD-bd_PCMH_sub2"/>
</dbReference>
<protein>
    <submittedName>
        <fullName evidence="7">D-2-hydroxyglutarate dehydrogenase</fullName>
    </submittedName>
</protein>
<evidence type="ECO:0000256" key="5">
    <source>
        <dbReference type="ARBA" id="ARBA00023002"/>
    </source>
</evidence>
<keyword evidence="3" id="KW-0285">Flavoprotein</keyword>
<sequence>MGTARAVRAGSSSAVAPEERLAAFPEVTGGHVAALEAVCSSLETDPHVLAGASRDWIGRYQGRAGVLVAPKDTDEVAAVMRVCAEAGLAVVPQGGKTGLVGGSVPLLAGDGGCGPDSGAKEVVLSLRRMNAIESIDVDAGVVHAQAGVVLESLEAAVAEAGFTVPLDLGAKGSCHVGGNVATNAGGIHFVRYGSLHGSVLGLEVVLPSGDVLDSRTSLRKNNTGYDLKQLFIGSEGTLGVITRVSLWLPPAPQAKSVALLGVDSFASAVALVRTARVHLGDAVSALEFMDRTSIECVLAHARGRDPLGTATPFYVLVEAAGASEPAVAAAMDSLLEHAMDSPKLGVLDGTLAADGQQAAELWHLREACTEGIMGAGAVYKYDLSLPTAQMYDVVESVRERMAGVDGAVVVGYGHLGDANLHLNIAVPEYSSEVEHLLEPYVYEATAALAGSISAEHGLGQMKASVAHYSQSKTALAYMRAIKDVFDPQGILNPGKVLV</sequence>
<dbReference type="InterPro" id="IPR016171">
    <property type="entry name" value="Vanillyl_alc_oxidase_C-sub2"/>
</dbReference>
<dbReference type="FunFam" id="3.30.70.2190:FF:000001">
    <property type="entry name" value="D-2-hydroxyglutarate dehydrogenase mitochondrial"/>
    <property type="match status" value="1"/>
</dbReference>
<dbReference type="FunFam" id="1.10.45.10:FF:000001">
    <property type="entry name" value="D-lactate dehydrogenase mitochondrial"/>
    <property type="match status" value="1"/>
</dbReference>
<evidence type="ECO:0000256" key="4">
    <source>
        <dbReference type="ARBA" id="ARBA00022827"/>
    </source>
</evidence>
<dbReference type="STRING" id="461836.A0A0L0DR64"/>
<dbReference type="InterPro" id="IPR051264">
    <property type="entry name" value="FAD-oxidored/transferase_4"/>
</dbReference>
<dbReference type="RefSeq" id="XP_013761704.1">
    <property type="nucleotide sequence ID" value="XM_013906250.1"/>
</dbReference>
<dbReference type="InterPro" id="IPR004113">
    <property type="entry name" value="FAD-bd_oxidored_4_C"/>
</dbReference>
<dbReference type="SUPFAM" id="SSF55103">
    <property type="entry name" value="FAD-linked oxidases, C-terminal domain"/>
    <property type="match status" value="1"/>
</dbReference>
<dbReference type="Gene3D" id="3.30.465.10">
    <property type="match status" value="1"/>
</dbReference>
<dbReference type="OrthoDB" id="5332616at2759"/>
<dbReference type="FunFam" id="3.30.70.2740:FF:000002">
    <property type="entry name" value="D-2-hydroxyglutarate dehydrogenase mitochondrial"/>
    <property type="match status" value="1"/>
</dbReference>
<comment type="cofactor">
    <cofactor evidence="1">
        <name>FAD</name>
        <dbReference type="ChEBI" id="CHEBI:57692"/>
    </cofactor>
</comment>
<evidence type="ECO:0000259" key="6">
    <source>
        <dbReference type="PROSITE" id="PS51387"/>
    </source>
</evidence>
<dbReference type="Pfam" id="PF02913">
    <property type="entry name" value="FAD-oxidase_C"/>
    <property type="match status" value="1"/>
</dbReference>
<keyword evidence="8" id="KW-1185">Reference proteome</keyword>
<dbReference type="Pfam" id="PF01565">
    <property type="entry name" value="FAD_binding_4"/>
    <property type="match status" value="1"/>
</dbReference>
<feature type="domain" description="FAD-binding PCMH-type" evidence="6">
    <location>
        <begin position="60"/>
        <end position="251"/>
    </location>
</feature>
<dbReference type="Gene3D" id="3.30.70.2190">
    <property type="match status" value="1"/>
</dbReference>
<dbReference type="SUPFAM" id="SSF56176">
    <property type="entry name" value="FAD-binding/transporter-associated domain-like"/>
    <property type="match status" value="1"/>
</dbReference>
<dbReference type="GO" id="GO:0016491">
    <property type="term" value="F:oxidoreductase activity"/>
    <property type="evidence" value="ECO:0007669"/>
    <property type="project" value="UniProtKB-KW"/>
</dbReference>
<keyword evidence="4" id="KW-0274">FAD</keyword>
<evidence type="ECO:0000256" key="3">
    <source>
        <dbReference type="ARBA" id="ARBA00022630"/>
    </source>
</evidence>
<organism evidence="7 8">
    <name type="scientific">Thecamonas trahens ATCC 50062</name>
    <dbReference type="NCBI Taxonomy" id="461836"/>
    <lineage>
        <taxon>Eukaryota</taxon>
        <taxon>Apusozoa</taxon>
        <taxon>Apusomonadida</taxon>
        <taxon>Apusomonadidae</taxon>
        <taxon>Thecamonas</taxon>
    </lineage>
</organism>
<reference evidence="7 8" key="1">
    <citation type="submission" date="2010-05" db="EMBL/GenBank/DDBJ databases">
        <title>The Genome Sequence of Thecamonas trahens ATCC 50062.</title>
        <authorList>
            <consortium name="The Broad Institute Genome Sequencing Platform"/>
            <person name="Russ C."/>
            <person name="Cuomo C."/>
            <person name="Shea T."/>
            <person name="Young S.K."/>
            <person name="Zeng Q."/>
            <person name="Koehrsen M."/>
            <person name="Haas B."/>
            <person name="Borodovsky M."/>
            <person name="Guigo R."/>
            <person name="Alvarado L."/>
            <person name="Berlin A."/>
            <person name="Bochicchio J."/>
            <person name="Borenstein D."/>
            <person name="Chapman S."/>
            <person name="Chen Z."/>
            <person name="Freedman E."/>
            <person name="Gellesch M."/>
            <person name="Goldberg J."/>
            <person name="Griggs A."/>
            <person name="Gujja S."/>
            <person name="Heilman E."/>
            <person name="Heiman D."/>
            <person name="Hepburn T."/>
            <person name="Howarth C."/>
            <person name="Jen D."/>
            <person name="Larson L."/>
            <person name="Mehta T."/>
            <person name="Park D."/>
            <person name="Pearson M."/>
            <person name="Roberts A."/>
            <person name="Saif S."/>
            <person name="Shenoy N."/>
            <person name="Sisk P."/>
            <person name="Stolte C."/>
            <person name="Sykes S."/>
            <person name="Thomson T."/>
            <person name="Walk T."/>
            <person name="White J."/>
            <person name="Yandava C."/>
            <person name="Burger G."/>
            <person name="Gray M.W."/>
            <person name="Holland P.W.H."/>
            <person name="King N."/>
            <person name="Lang F.B.F."/>
            <person name="Roger A.J."/>
            <person name="Ruiz-Trillo I."/>
            <person name="Lander E."/>
            <person name="Nusbaum C."/>
        </authorList>
    </citation>
    <scope>NUCLEOTIDE SEQUENCE [LARGE SCALE GENOMIC DNA]</scope>
    <source>
        <strain evidence="7 8">ATCC 50062</strain>
    </source>
</reference>
<comment type="similarity">
    <text evidence="2">Belongs to the FAD-binding oxidoreductase/transferase type 4 family.</text>
</comment>
<gene>
    <name evidence="7" type="ORF">AMSG_01657</name>
</gene>
<dbReference type="GO" id="GO:0071949">
    <property type="term" value="F:FAD binding"/>
    <property type="evidence" value="ECO:0007669"/>
    <property type="project" value="InterPro"/>
</dbReference>
<evidence type="ECO:0000313" key="8">
    <source>
        <dbReference type="Proteomes" id="UP000054408"/>
    </source>
</evidence>
<accession>A0A0L0DR64</accession>
<keyword evidence="5" id="KW-0560">Oxidoreductase</keyword>
<dbReference type="PANTHER" id="PTHR43716:SF1">
    <property type="entry name" value="D-2-HYDROXYGLUTARATE DEHYDROGENASE, MITOCHONDRIAL"/>
    <property type="match status" value="1"/>
</dbReference>
<dbReference type="InterPro" id="IPR016164">
    <property type="entry name" value="FAD-linked_Oxase-like_C"/>
</dbReference>
<evidence type="ECO:0000313" key="7">
    <source>
        <dbReference type="EMBL" id="KNC54804.1"/>
    </source>
</evidence>
<dbReference type="GeneID" id="25561400"/>
<name>A0A0L0DR64_THETB</name>
<dbReference type="AlphaFoldDB" id="A0A0L0DR64"/>
<dbReference type="InterPro" id="IPR016166">
    <property type="entry name" value="FAD-bd_PCMH"/>
</dbReference>
<dbReference type="InterPro" id="IPR016167">
    <property type="entry name" value="FAD-bd_PCMH_sub1"/>
</dbReference>
<proteinExistence type="inferred from homology"/>
<dbReference type="PROSITE" id="PS51387">
    <property type="entry name" value="FAD_PCMH"/>
    <property type="match status" value="1"/>
</dbReference>
<dbReference type="PANTHER" id="PTHR43716">
    <property type="entry name" value="D-2-HYDROXYGLUTARATE DEHYDROGENASE, MITOCHONDRIAL"/>
    <property type="match status" value="1"/>
</dbReference>
<evidence type="ECO:0000256" key="1">
    <source>
        <dbReference type="ARBA" id="ARBA00001974"/>
    </source>
</evidence>
<dbReference type="FunFam" id="3.30.465.10:FF:000001">
    <property type="entry name" value="D-2-hydroxyglutarate dehydrogenase, mitochondrial"/>
    <property type="match status" value="1"/>
</dbReference>
<dbReference type="Proteomes" id="UP000054408">
    <property type="component" value="Unassembled WGS sequence"/>
</dbReference>
<dbReference type="Gene3D" id="1.10.45.10">
    <property type="entry name" value="Vanillyl-alcohol Oxidase, Chain A, domain 4"/>
    <property type="match status" value="1"/>
</dbReference>
<dbReference type="Gene3D" id="3.30.70.2740">
    <property type="match status" value="1"/>
</dbReference>
<dbReference type="InterPro" id="IPR036318">
    <property type="entry name" value="FAD-bd_PCMH-like_sf"/>
</dbReference>
<dbReference type="EMBL" id="GL349438">
    <property type="protein sequence ID" value="KNC54804.1"/>
    <property type="molecule type" value="Genomic_DNA"/>
</dbReference>